<evidence type="ECO:0000259" key="1">
    <source>
        <dbReference type="Pfam" id="PF24777"/>
    </source>
</evidence>
<name>A0A2N3Y0W1_SACSN</name>
<dbReference type="OrthoDB" id="3571746at2"/>
<accession>A0A2N3Y0W1</accession>
<dbReference type="RefSeq" id="WP_010314985.1">
    <property type="nucleotide sequence ID" value="NZ_CP061007.1"/>
</dbReference>
<keyword evidence="3" id="KW-1185">Reference proteome</keyword>
<comment type="caution">
    <text evidence="2">The sequence shown here is derived from an EMBL/GenBank/DDBJ whole genome shotgun (WGS) entry which is preliminary data.</text>
</comment>
<organism evidence="2 3">
    <name type="scientific">Saccharopolyspora spinosa</name>
    <dbReference type="NCBI Taxonomy" id="60894"/>
    <lineage>
        <taxon>Bacteria</taxon>
        <taxon>Bacillati</taxon>
        <taxon>Actinomycetota</taxon>
        <taxon>Actinomycetes</taxon>
        <taxon>Pseudonocardiales</taxon>
        <taxon>Pseudonocardiaceae</taxon>
        <taxon>Saccharopolyspora</taxon>
    </lineage>
</organism>
<gene>
    <name evidence="2" type="ORF">A8926_4397</name>
</gene>
<dbReference type="InterPro" id="IPR056117">
    <property type="entry name" value="DUF7700"/>
</dbReference>
<reference evidence="2" key="1">
    <citation type="submission" date="2017-12" db="EMBL/GenBank/DDBJ databases">
        <title>Sequencing the genomes of 1000 Actinobacteria strains.</title>
        <authorList>
            <person name="Klenk H.-P."/>
        </authorList>
    </citation>
    <scope>NUCLEOTIDE SEQUENCE [LARGE SCALE GENOMIC DNA]</scope>
    <source>
        <strain evidence="2">DSM 44228</strain>
    </source>
</reference>
<proteinExistence type="predicted"/>
<evidence type="ECO:0000313" key="2">
    <source>
        <dbReference type="EMBL" id="PKW16555.1"/>
    </source>
</evidence>
<evidence type="ECO:0000313" key="3">
    <source>
        <dbReference type="Proteomes" id="UP000233786"/>
    </source>
</evidence>
<sequence length="166" mass="18149">MNFAYFNGDVAIVVQYWVEHYEEVDAGCRIDIRRAEAYPGSHHRPGAEGFQVLPVGDGGIYRIDLSVRVDSGDNEVRYHHHPTFVEGDVGPRVFDDHLSADPLGWIERRLRDLPGLLREKGRPELADSVDTATLDAAIPTVMSAVKAALHPSSRAVLVHAVGGGGD</sequence>
<dbReference type="AlphaFoldDB" id="A0A2N3Y0W1"/>
<dbReference type="EMBL" id="PJNB01000001">
    <property type="protein sequence ID" value="PKW16555.1"/>
    <property type="molecule type" value="Genomic_DNA"/>
</dbReference>
<protein>
    <recommendedName>
        <fullName evidence="1">DUF7700 domain-containing protein</fullName>
    </recommendedName>
</protein>
<dbReference type="Proteomes" id="UP000233786">
    <property type="component" value="Unassembled WGS sequence"/>
</dbReference>
<dbReference type="STRING" id="994479.GCA_000194155_07344"/>
<feature type="domain" description="DUF7700" evidence="1">
    <location>
        <begin position="67"/>
        <end position="144"/>
    </location>
</feature>
<dbReference type="Pfam" id="PF24777">
    <property type="entry name" value="DUF7700"/>
    <property type="match status" value="1"/>
</dbReference>